<comment type="catalytic activity">
    <reaction evidence="1">
        <text>ATP + protein L-histidine = ADP + protein N-phospho-L-histidine.</text>
        <dbReference type="EC" id="2.7.13.3"/>
    </reaction>
</comment>
<feature type="domain" description="PAS" evidence="10">
    <location>
        <begin position="39"/>
        <end position="88"/>
    </location>
</feature>
<dbReference type="GO" id="GO:0009927">
    <property type="term" value="F:histidine phosphotransfer kinase activity"/>
    <property type="evidence" value="ECO:0007669"/>
    <property type="project" value="TreeGrafter"/>
</dbReference>
<dbReference type="SMART" id="SM00086">
    <property type="entry name" value="PAC"/>
    <property type="match status" value="1"/>
</dbReference>
<keyword evidence="4" id="KW-0808">Transferase</keyword>
<evidence type="ECO:0000256" key="6">
    <source>
        <dbReference type="PROSITE-ProRule" id="PRU00169"/>
    </source>
</evidence>
<feature type="modified residue" description="4-aspartylphosphate" evidence="6">
    <location>
        <position position="500"/>
    </location>
</feature>
<dbReference type="InterPro" id="IPR036890">
    <property type="entry name" value="HATPase_C_sf"/>
</dbReference>
<name>A0A2K8U999_9GAMM</name>
<dbReference type="PROSITE" id="PS50112">
    <property type="entry name" value="PAS"/>
    <property type="match status" value="1"/>
</dbReference>
<evidence type="ECO:0000259" key="11">
    <source>
        <dbReference type="PROSITE" id="PS50113"/>
    </source>
</evidence>
<dbReference type="CDD" id="cd00130">
    <property type="entry name" value="PAS"/>
    <property type="match status" value="1"/>
</dbReference>
<dbReference type="SUPFAM" id="SSF55785">
    <property type="entry name" value="PYP-like sensor domain (PAS domain)"/>
    <property type="match status" value="1"/>
</dbReference>
<evidence type="ECO:0000259" key="10">
    <source>
        <dbReference type="PROSITE" id="PS50112"/>
    </source>
</evidence>
<dbReference type="Pfam" id="PF00512">
    <property type="entry name" value="HisKA"/>
    <property type="match status" value="1"/>
</dbReference>
<feature type="domain" description="PAC" evidence="11">
    <location>
        <begin position="121"/>
        <end position="173"/>
    </location>
</feature>
<dbReference type="SMART" id="SM00388">
    <property type="entry name" value="HisKA"/>
    <property type="match status" value="1"/>
</dbReference>
<dbReference type="Pfam" id="PF13426">
    <property type="entry name" value="PAS_9"/>
    <property type="match status" value="1"/>
</dbReference>
<keyword evidence="3 6" id="KW-0597">Phosphoprotein</keyword>
<accession>A0A2K8U999</accession>
<dbReference type="SUPFAM" id="SSF47384">
    <property type="entry name" value="Homodimeric domain of signal transducing histidine kinase"/>
    <property type="match status" value="1"/>
</dbReference>
<dbReference type="InterPro" id="IPR036097">
    <property type="entry name" value="HisK_dim/P_sf"/>
</dbReference>
<dbReference type="InterPro" id="IPR001610">
    <property type="entry name" value="PAC"/>
</dbReference>
<dbReference type="SUPFAM" id="SSF55874">
    <property type="entry name" value="ATPase domain of HSP90 chaperone/DNA topoisomerase II/histidine kinase"/>
    <property type="match status" value="1"/>
</dbReference>
<dbReference type="PRINTS" id="PR00344">
    <property type="entry name" value="BCTRLSENSOR"/>
</dbReference>
<dbReference type="InterPro" id="IPR003594">
    <property type="entry name" value="HATPase_dom"/>
</dbReference>
<gene>
    <name evidence="12" type="ORF">THSYN_15095</name>
</gene>
<dbReference type="Proteomes" id="UP000232638">
    <property type="component" value="Chromosome"/>
</dbReference>
<dbReference type="InterPro" id="IPR000700">
    <property type="entry name" value="PAS-assoc_C"/>
</dbReference>
<dbReference type="SMART" id="SM00387">
    <property type="entry name" value="HATPase_c"/>
    <property type="match status" value="1"/>
</dbReference>
<evidence type="ECO:0000256" key="2">
    <source>
        <dbReference type="ARBA" id="ARBA00012438"/>
    </source>
</evidence>
<evidence type="ECO:0000256" key="7">
    <source>
        <dbReference type="SAM" id="MobiDB-lite"/>
    </source>
</evidence>
<evidence type="ECO:0000256" key="5">
    <source>
        <dbReference type="ARBA" id="ARBA00022777"/>
    </source>
</evidence>
<dbReference type="EC" id="2.7.13.3" evidence="2"/>
<protein>
    <recommendedName>
        <fullName evidence="2">histidine kinase</fullName>
        <ecNumber evidence="2">2.7.13.3</ecNumber>
    </recommendedName>
</protein>
<dbReference type="AlphaFoldDB" id="A0A2K8U999"/>
<feature type="domain" description="Response regulatory" evidence="9">
    <location>
        <begin position="450"/>
        <end position="567"/>
    </location>
</feature>
<organism evidence="12 13">
    <name type="scientific">Candidatus Thiodictyon syntrophicum</name>
    <dbReference type="NCBI Taxonomy" id="1166950"/>
    <lineage>
        <taxon>Bacteria</taxon>
        <taxon>Pseudomonadati</taxon>
        <taxon>Pseudomonadota</taxon>
        <taxon>Gammaproteobacteria</taxon>
        <taxon>Chromatiales</taxon>
        <taxon>Chromatiaceae</taxon>
        <taxon>Thiodictyon</taxon>
    </lineage>
</organism>
<reference evidence="12 13" key="1">
    <citation type="submission" date="2017-03" db="EMBL/GenBank/DDBJ databases">
        <title>Complete genome sequence of Candidatus 'Thiodictyon syntrophicum' sp. nov. strain Cad16T, a photolithoautotroph purple sulfur bacterium isolated from an alpine meromictic lake.</title>
        <authorList>
            <person name="Luedin S.M."/>
            <person name="Pothier J.F."/>
            <person name="Danza F."/>
            <person name="Storelli N."/>
            <person name="Wittwer M."/>
            <person name="Tonolla M."/>
        </authorList>
    </citation>
    <scope>NUCLEOTIDE SEQUENCE [LARGE SCALE GENOMIC DNA]</scope>
    <source>
        <strain evidence="12 13">Cad16T</strain>
    </source>
</reference>
<dbReference type="GO" id="GO:0000155">
    <property type="term" value="F:phosphorelay sensor kinase activity"/>
    <property type="evidence" value="ECO:0007669"/>
    <property type="project" value="InterPro"/>
</dbReference>
<dbReference type="PANTHER" id="PTHR43047">
    <property type="entry name" value="TWO-COMPONENT HISTIDINE PROTEIN KINASE"/>
    <property type="match status" value="1"/>
</dbReference>
<evidence type="ECO:0000256" key="1">
    <source>
        <dbReference type="ARBA" id="ARBA00000085"/>
    </source>
</evidence>
<dbReference type="GO" id="GO:0005886">
    <property type="term" value="C:plasma membrane"/>
    <property type="evidence" value="ECO:0007669"/>
    <property type="project" value="TreeGrafter"/>
</dbReference>
<dbReference type="InterPro" id="IPR035965">
    <property type="entry name" value="PAS-like_dom_sf"/>
</dbReference>
<evidence type="ECO:0000259" key="9">
    <source>
        <dbReference type="PROSITE" id="PS50110"/>
    </source>
</evidence>
<evidence type="ECO:0000256" key="3">
    <source>
        <dbReference type="ARBA" id="ARBA00022553"/>
    </source>
</evidence>
<dbReference type="Gene3D" id="3.30.450.20">
    <property type="entry name" value="PAS domain"/>
    <property type="match status" value="1"/>
</dbReference>
<dbReference type="Gene3D" id="3.30.565.10">
    <property type="entry name" value="Histidine kinase-like ATPase, C-terminal domain"/>
    <property type="match status" value="1"/>
</dbReference>
<dbReference type="InterPro" id="IPR011006">
    <property type="entry name" value="CheY-like_superfamily"/>
</dbReference>
<dbReference type="PROSITE" id="PS50109">
    <property type="entry name" value="HIS_KIN"/>
    <property type="match status" value="1"/>
</dbReference>
<evidence type="ECO:0000259" key="8">
    <source>
        <dbReference type="PROSITE" id="PS50109"/>
    </source>
</evidence>
<dbReference type="SMART" id="SM00091">
    <property type="entry name" value="PAS"/>
    <property type="match status" value="1"/>
</dbReference>
<keyword evidence="5 12" id="KW-0418">Kinase</keyword>
<dbReference type="KEGG" id="tsy:THSYN_15095"/>
<dbReference type="NCBIfam" id="TIGR00229">
    <property type="entry name" value="sensory_box"/>
    <property type="match status" value="1"/>
</dbReference>
<keyword evidence="13" id="KW-1185">Reference proteome</keyword>
<dbReference type="PROSITE" id="PS50110">
    <property type="entry name" value="RESPONSE_REGULATORY"/>
    <property type="match status" value="1"/>
</dbReference>
<dbReference type="Gene3D" id="1.10.287.130">
    <property type="match status" value="1"/>
</dbReference>
<dbReference type="Pfam" id="PF00072">
    <property type="entry name" value="Response_reg"/>
    <property type="match status" value="1"/>
</dbReference>
<dbReference type="RefSeq" id="WP_100919889.1">
    <property type="nucleotide sequence ID" value="NZ_CP020370.1"/>
</dbReference>
<dbReference type="SMART" id="SM00448">
    <property type="entry name" value="REC"/>
    <property type="match status" value="1"/>
</dbReference>
<feature type="region of interest" description="Disordered" evidence="7">
    <location>
        <begin position="1"/>
        <end position="22"/>
    </location>
</feature>
<dbReference type="PROSITE" id="PS50113">
    <property type="entry name" value="PAC"/>
    <property type="match status" value="1"/>
</dbReference>
<dbReference type="InterPro" id="IPR005467">
    <property type="entry name" value="His_kinase_dom"/>
</dbReference>
<evidence type="ECO:0000313" key="13">
    <source>
        <dbReference type="Proteomes" id="UP000232638"/>
    </source>
</evidence>
<feature type="domain" description="Histidine kinase" evidence="8">
    <location>
        <begin position="205"/>
        <end position="423"/>
    </location>
</feature>
<dbReference type="OrthoDB" id="9810730at2"/>
<dbReference type="InterPro" id="IPR000014">
    <property type="entry name" value="PAS"/>
</dbReference>
<dbReference type="InterPro" id="IPR003661">
    <property type="entry name" value="HisK_dim/P_dom"/>
</dbReference>
<dbReference type="Gene3D" id="3.40.50.2300">
    <property type="match status" value="1"/>
</dbReference>
<evidence type="ECO:0000256" key="4">
    <source>
        <dbReference type="ARBA" id="ARBA00022679"/>
    </source>
</evidence>
<dbReference type="InterPro" id="IPR001789">
    <property type="entry name" value="Sig_transdc_resp-reg_receiver"/>
</dbReference>
<dbReference type="InterPro" id="IPR004358">
    <property type="entry name" value="Sig_transdc_His_kin-like_C"/>
</dbReference>
<dbReference type="PANTHER" id="PTHR43047:SF72">
    <property type="entry name" value="OSMOSENSING HISTIDINE PROTEIN KINASE SLN1"/>
    <property type="match status" value="1"/>
</dbReference>
<dbReference type="Pfam" id="PF02518">
    <property type="entry name" value="HATPase_c"/>
    <property type="match status" value="1"/>
</dbReference>
<dbReference type="EMBL" id="CP020370">
    <property type="protein sequence ID" value="AUB82143.1"/>
    <property type="molecule type" value="Genomic_DNA"/>
</dbReference>
<proteinExistence type="predicted"/>
<sequence length="579" mass="62128">MREDGNGAPDVGAGGTAKAVSEDQRQRGLLKTGALQTAILNSANFSSIATDEHGIIQIFNVGAERMLGYAAADVVDRITPADISDPQELQARALALSIELGTPITAGFEAMVFKARRRIEDVYELTYIRKDGSRLPAVVSVTALQDAADAIIGYLLIGTDNTARQQVEAERLRLDAVLKESHVELKKAKVAAEEANLAKSDFLSSMSHELRSPLNAILGFAQLMETGAPPPTPGQKDSIDQILQAGWYLLDLINEILDLSLIESGRLSLSPEPMSLAEVLADCQAMIEPQAQKGGIRVYFPDLDGPWLVRADRTRVKQVLVNLLSNAIKYNRVGGRVDLRVGAAADGRTRISLQDTGEGLAADKLVQLFQPFNRLGQEAGAQEGTGIGLVVCKRLVELMNGSIGVDSTVGVGSTFWIELDATAAPHLTAEPADTQLAAPAPAVPGSTLRTLLCVEDNPANLMLVQRLLERRPDIRLLSARDGRRGVEMARAFRPEVILMDINLPGISGITALHILAEDPATALIPVIALSANAMPRDIEKGKQAGFFHYLTKPIKVGEFMDTLDLAFKHALAASQPASL</sequence>
<dbReference type="CDD" id="cd00082">
    <property type="entry name" value="HisKA"/>
    <property type="match status" value="1"/>
</dbReference>
<evidence type="ECO:0000313" key="12">
    <source>
        <dbReference type="EMBL" id="AUB82143.1"/>
    </source>
</evidence>
<dbReference type="SUPFAM" id="SSF52172">
    <property type="entry name" value="CheY-like"/>
    <property type="match status" value="1"/>
</dbReference>